<feature type="active site" evidence="7">
    <location>
        <position position="36"/>
    </location>
</feature>
<dbReference type="CDD" id="cd17580">
    <property type="entry name" value="REC_2_DhkD-like"/>
    <property type="match status" value="1"/>
</dbReference>
<feature type="domain" description="CheR-type methyltransferase" evidence="13">
    <location>
        <begin position="240"/>
        <end position="495"/>
    </location>
</feature>
<keyword evidence="14" id="KW-0067">ATP-binding</keyword>
<dbReference type="InterPro" id="IPR050903">
    <property type="entry name" value="Bact_Chemotaxis_MeTrfase"/>
</dbReference>
<evidence type="ECO:0000256" key="3">
    <source>
        <dbReference type="ARBA" id="ARBA00022603"/>
    </source>
</evidence>
<dbReference type="InterPro" id="IPR029063">
    <property type="entry name" value="SAM-dependent_MTases_sf"/>
</dbReference>
<dbReference type="InterPro" id="IPR035965">
    <property type="entry name" value="PAS-like_dom_sf"/>
</dbReference>
<dbReference type="PROSITE" id="PS50123">
    <property type="entry name" value="CHER"/>
    <property type="match status" value="1"/>
</dbReference>
<evidence type="ECO:0000259" key="13">
    <source>
        <dbReference type="PROSITE" id="PS50123"/>
    </source>
</evidence>
<dbReference type="Pfam" id="PF02518">
    <property type="entry name" value="HATPase_c"/>
    <property type="match status" value="1"/>
</dbReference>
<evidence type="ECO:0000256" key="7">
    <source>
        <dbReference type="PROSITE-ProRule" id="PRU00050"/>
    </source>
</evidence>
<keyword evidence="7" id="KW-0145">Chemotaxis</keyword>
<feature type="domain" description="Histidine kinase" evidence="10">
    <location>
        <begin position="1024"/>
        <end position="1240"/>
    </location>
</feature>
<dbReference type="CDD" id="cd00082">
    <property type="entry name" value="HisKA"/>
    <property type="match status" value="1"/>
</dbReference>
<evidence type="ECO:0000256" key="4">
    <source>
        <dbReference type="ARBA" id="ARBA00022679"/>
    </source>
</evidence>
<dbReference type="InterPro" id="IPR036097">
    <property type="entry name" value="HisK_dim/P_sf"/>
</dbReference>
<dbReference type="PROSITE" id="PS50110">
    <property type="entry name" value="RESPONSE_REGULATORY"/>
    <property type="match status" value="1"/>
</dbReference>
<evidence type="ECO:0000256" key="5">
    <source>
        <dbReference type="ARBA" id="ARBA00022691"/>
    </source>
</evidence>
<dbReference type="SUPFAM" id="SSF47384">
    <property type="entry name" value="Homodimeric domain of signal transducing histidine kinase"/>
    <property type="match status" value="1"/>
</dbReference>
<dbReference type="Pfam" id="PF01339">
    <property type="entry name" value="CheB_methylest"/>
    <property type="match status" value="1"/>
</dbReference>
<dbReference type="Gene3D" id="3.40.50.180">
    <property type="entry name" value="Methylesterase CheB, C-terminal domain"/>
    <property type="match status" value="1"/>
</dbReference>
<evidence type="ECO:0000259" key="12">
    <source>
        <dbReference type="PROSITE" id="PS50122"/>
    </source>
</evidence>
<organism evidence="14 15">
    <name type="scientific">Stenomitos frigidus AS-A4</name>
    <dbReference type="NCBI Taxonomy" id="2933935"/>
    <lineage>
        <taxon>Bacteria</taxon>
        <taxon>Bacillati</taxon>
        <taxon>Cyanobacteriota</taxon>
        <taxon>Cyanophyceae</taxon>
        <taxon>Leptolyngbyales</taxon>
        <taxon>Leptolyngbyaceae</taxon>
        <taxon>Stenomitos</taxon>
    </lineage>
</organism>
<dbReference type="SMART" id="SM00091">
    <property type="entry name" value="PAS"/>
    <property type="match status" value="2"/>
</dbReference>
<sequence>MTADPSAQPPSSTNDVFDTRSQLVEAPFPVVGVAASAGGLEAFTQLLTHLPTDTGMAFVLIQHLAPDHESLLSEILSRATSLVVHEVQNGMLVEPNQVYVIPPNTKMILSEGVLQLSPREKVFGKYMPGDAFFTSLAADRGHKAIAVVLSGGDGDGSLGLKAIKAAGGVTFAQCEDTAQFDSMPHTAVATGKVDFVLPPARIAEELATLSRNPLLVGPLPVSVPSASPETGDALSTIFALLKAATGVDFSRYKPNTVHRRMQRRMLLYKLEQLEEYAQYLQAHPAEVKALYEEILIHVTSFFRDPEAFEQLKERVFPLITQNKSADAPIRIWVAGCSTGEEVYSIAISLLEFLDAQAAAPPIQIFATDISEPAIDKARAGLYAENQMVDVSTERRRRFFYALEGDRYQINKSVRELCVFARHNLGSDPPFSNLDLISCRNVLIYLGDSLQKRIMPIFHYSLKPSGFLLLGTAESTGHDADLFTLVDSKYRLYAKQMAGTRPLLSFTPSRYPSARVSDRLSTSAPPEGFDLQTKVDQLIASQYAPTGVVIDDKMQVLQLRGDVDRYLRLVSGAANLNLFNLVRDGLLVELRAAIYQAQRQDAPVSKHGLQLEEGGPVRRIRLQVIPFKVPGADAHRFLVLFADEPPASDPVPLDPERPPGALEQELARLRQALAAAHQERAATQEYLQAVIQEQEHSNQDLKVANEEILSSNEELQSTNEELETAKEEIQATNEELNTTNEELRSRNGELHQVNNDLTNLLASINVPILMLTNDLRIRRFTPMAQRLFNFIPTDAGRPLSDIRANLNVPDLELLLLDVLETLSVKELEVQTQGGHWYLLRIRPYRTLENQIDGVVLVLLDIDALKRSATTLEAARNYAEAIVETVQVPLVVLESDLRVSKANRSFYDTFQVAPLETTQTLIFELGNGQWNLPGLRLLLESILADETTVQNFEVTHEFEHIGQKTMLLNGWKIRQDGNAQQILLSLEDITERKHFETERSQLLSQEQAARQAAETASRAKDEFLSNLSHELRNPLNTMLGWAQILRQRQQDDATVERALDIIERSARAQSQLIEDMLDIARITSGKLHLNTRLVDLGTVIKEAIESVQLAADAKAIQVVAQVNSATVVGDVDRLQQVLWNLLSNAIKFTPAGGRVEVTLATVQNQAAIRVTDTGQGIRAELLPYVFERFRQGNSSTSKDKQGLGLGLSIARQLVELHGGTVRADSPGEGQGTTMTVRLPLRSLPVDITPPGVLEPTALEPLAVKPQALPSLAGLHILVVDDEVDSLDLNRWTLEDAGATVVTVTSARDAIAALSASPKRYDVLLADIGMPDEDGLMLIRQVRSLEATAGGQIPAAAITAYVTERERQGALEAGFQRHLAKPFDLAQLVWTVAILVGRVSDE</sequence>
<keyword evidence="15" id="KW-1185">Reference proteome</keyword>
<feature type="domain" description="CheB-type methylesterase" evidence="12">
    <location>
        <begin position="27"/>
        <end position="206"/>
    </location>
</feature>
<keyword evidence="9" id="KW-0175">Coiled coil</keyword>
<dbReference type="RefSeq" id="WP_190447168.1">
    <property type="nucleotide sequence ID" value="NZ_JAMPLM010000080.1"/>
</dbReference>
<dbReference type="InterPro" id="IPR035909">
    <property type="entry name" value="CheB_C"/>
</dbReference>
<keyword evidence="6" id="KW-0418">Kinase</keyword>
<accession>A0ABV0KUD5</accession>
<evidence type="ECO:0000259" key="10">
    <source>
        <dbReference type="PROSITE" id="PS50109"/>
    </source>
</evidence>
<dbReference type="SUPFAM" id="SSF55874">
    <property type="entry name" value="ATPase domain of HSP90 chaperone/DNA topoisomerase II/histidine kinase"/>
    <property type="match status" value="1"/>
</dbReference>
<dbReference type="InterPro" id="IPR011006">
    <property type="entry name" value="CheY-like_superfamily"/>
</dbReference>
<dbReference type="EMBL" id="JAMPLM010000080">
    <property type="protein sequence ID" value="MEP1062683.1"/>
    <property type="molecule type" value="Genomic_DNA"/>
</dbReference>
<dbReference type="Pfam" id="PF01739">
    <property type="entry name" value="CheR"/>
    <property type="match status" value="1"/>
</dbReference>
<dbReference type="SMART" id="SM00387">
    <property type="entry name" value="HATPase_c"/>
    <property type="match status" value="1"/>
</dbReference>
<keyword evidence="5" id="KW-0949">S-adenosyl-L-methionine</keyword>
<keyword evidence="14" id="KW-0547">Nucleotide-binding</keyword>
<dbReference type="SUPFAM" id="SSF53335">
    <property type="entry name" value="S-adenosyl-L-methionine-dependent methyltransferases"/>
    <property type="match status" value="1"/>
</dbReference>
<gene>
    <name evidence="14" type="ORF">NDI38_30375</name>
</gene>
<dbReference type="PROSITE" id="PS50122">
    <property type="entry name" value="CHEB"/>
    <property type="match status" value="1"/>
</dbReference>
<keyword evidence="4" id="KW-0808">Transferase</keyword>
<feature type="domain" description="Response regulatory" evidence="11">
    <location>
        <begin position="1273"/>
        <end position="1393"/>
    </location>
</feature>
<feature type="coiled-coil region" evidence="9">
    <location>
        <begin position="700"/>
        <end position="752"/>
    </location>
</feature>
<dbReference type="Pfam" id="PF00072">
    <property type="entry name" value="Response_reg"/>
    <property type="match status" value="1"/>
</dbReference>
<dbReference type="CDD" id="cd16922">
    <property type="entry name" value="HATPase_EvgS-ArcB-TorS-like"/>
    <property type="match status" value="1"/>
</dbReference>
<dbReference type="PRINTS" id="PR00996">
    <property type="entry name" value="CHERMTFRASE"/>
</dbReference>
<evidence type="ECO:0000313" key="15">
    <source>
        <dbReference type="Proteomes" id="UP001476950"/>
    </source>
</evidence>
<feature type="modified residue" description="4-aspartylphosphate" evidence="8">
    <location>
        <position position="1324"/>
    </location>
</feature>
<dbReference type="PANTHER" id="PTHR24422:SF27">
    <property type="entry name" value="PROTEIN-GLUTAMATE O-METHYLTRANSFERASE"/>
    <property type="match status" value="1"/>
</dbReference>
<name>A0ABV0KUD5_9CYAN</name>
<feature type="active site" evidence="7">
    <location>
        <position position="155"/>
    </location>
</feature>
<dbReference type="SMART" id="SM00448">
    <property type="entry name" value="REC"/>
    <property type="match status" value="1"/>
</dbReference>
<evidence type="ECO:0000259" key="11">
    <source>
        <dbReference type="PROSITE" id="PS50110"/>
    </source>
</evidence>
<dbReference type="PANTHER" id="PTHR24422">
    <property type="entry name" value="CHEMOTAXIS PROTEIN METHYLTRANSFERASE"/>
    <property type="match status" value="1"/>
</dbReference>
<feature type="active site" evidence="7">
    <location>
        <position position="63"/>
    </location>
</feature>
<comment type="catalytic activity">
    <reaction evidence="2">
        <text>L-glutamyl-[protein] + S-adenosyl-L-methionine = [protein]-L-glutamate 5-O-methyl ester + S-adenosyl-L-homocysteine</text>
        <dbReference type="Rhea" id="RHEA:24452"/>
        <dbReference type="Rhea" id="RHEA-COMP:10208"/>
        <dbReference type="Rhea" id="RHEA-COMP:10311"/>
        <dbReference type="ChEBI" id="CHEBI:29973"/>
        <dbReference type="ChEBI" id="CHEBI:57856"/>
        <dbReference type="ChEBI" id="CHEBI:59789"/>
        <dbReference type="ChEBI" id="CHEBI:82795"/>
        <dbReference type="EC" id="2.1.1.80"/>
    </reaction>
</comment>
<dbReference type="InterPro" id="IPR036804">
    <property type="entry name" value="CheR_N_sf"/>
</dbReference>
<protein>
    <submittedName>
        <fullName evidence="14">ATP-binding protein</fullName>
    </submittedName>
</protein>
<dbReference type="InterPro" id="IPR003594">
    <property type="entry name" value="HATPase_dom"/>
</dbReference>
<evidence type="ECO:0000256" key="8">
    <source>
        <dbReference type="PROSITE-ProRule" id="PRU00169"/>
    </source>
</evidence>
<proteinExistence type="predicted"/>
<dbReference type="SUPFAM" id="SSF52172">
    <property type="entry name" value="CheY-like"/>
    <property type="match status" value="1"/>
</dbReference>
<dbReference type="Pfam" id="PF03705">
    <property type="entry name" value="CheR_N"/>
    <property type="match status" value="1"/>
</dbReference>
<dbReference type="InterPro" id="IPR003661">
    <property type="entry name" value="HisK_dim/P_dom"/>
</dbReference>
<evidence type="ECO:0000256" key="1">
    <source>
        <dbReference type="ARBA" id="ARBA00000085"/>
    </source>
</evidence>
<keyword evidence="3" id="KW-0489">Methyltransferase</keyword>
<dbReference type="SUPFAM" id="SSF52738">
    <property type="entry name" value="Methylesterase CheB, C-terminal domain"/>
    <property type="match status" value="1"/>
</dbReference>
<dbReference type="InterPro" id="IPR000014">
    <property type="entry name" value="PAS"/>
</dbReference>
<dbReference type="Gene3D" id="1.10.155.10">
    <property type="entry name" value="Chemotaxis receptor methyltransferase CheR, N-terminal domain"/>
    <property type="match status" value="1"/>
</dbReference>
<dbReference type="Gene3D" id="3.30.565.10">
    <property type="entry name" value="Histidine kinase-like ATPase, C-terminal domain"/>
    <property type="match status" value="1"/>
</dbReference>
<dbReference type="InterPro" id="IPR022642">
    <property type="entry name" value="CheR_C"/>
</dbReference>
<dbReference type="GO" id="GO:0005524">
    <property type="term" value="F:ATP binding"/>
    <property type="evidence" value="ECO:0007669"/>
    <property type="project" value="UniProtKB-KW"/>
</dbReference>
<dbReference type="InterPro" id="IPR000673">
    <property type="entry name" value="Sig_transdc_resp-reg_Me-estase"/>
</dbReference>
<dbReference type="InterPro" id="IPR036890">
    <property type="entry name" value="HATPase_C_sf"/>
</dbReference>
<dbReference type="InterPro" id="IPR005467">
    <property type="entry name" value="His_kinase_dom"/>
</dbReference>
<evidence type="ECO:0000256" key="9">
    <source>
        <dbReference type="SAM" id="Coils"/>
    </source>
</evidence>
<dbReference type="SMART" id="SM00388">
    <property type="entry name" value="HisKA"/>
    <property type="match status" value="1"/>
</dbReference>
<dbReference type="SMART" id="SM00138">
    <property type="entry name" value="MeTrc"/>
    <property type="match status" value="1"/>
</dbReference>
<evidence type="ECO:0000256" key="6">
    <source>
        <dbReference type="ARBA" id="ARBA00022777"/>
    </source>
</evidence>
<dbReference type="InterPro" id="IPR022641">
    <property type="entry name" value="CheR_N"/>
</dbReference>
<dbReference type="Pfam" id="PF00512">
    <property type="entry name" value="HisKA"/>
    <property type="match status" value="1"/>
</dbReference>
<reference evidence="14 15" key="1">
    <citation type="submission" date="2022-04" db="EMBL/GenBank/DDBJ databases">
        <title>Positive selection, recombination, and allopatry shape intraspecific diversity of widespread and dominant cyanobacteria.</title>
        <authorList>
            <person name="Wei J."/>
            <person name="Shu W."/>
            <person name="Hu C."/>
        </authorList>
    </citation>
    <scope>NUCLEOTIDE SEQUENCE [LARGE SCALE GENOMIC DNA]</scope>
    <source>
        <strain evidence="14 15">AS-A4</strain>
    </source>
</reference>
<comment type="catalytic activity">
    <reaction evidence="1">
        <text>ATP + protein L-histidine = ADP + protein N-phospho-L-histidine.</text>
        <dbReference type="EC" id="2.7.13.3"/>
    </reaction>
</comment>
<dbReference type="Pfam" id="PF13596">
    <property type="entry name" value="PAS_10"/>
    <property type="match status" value="1"/>
</dbReference>
<dbReference type="InterPro" id="IPR000780">
    <property type="entry name" value="CheR_MeTrfase"/>
</dbReference>
<evidence type="ECO:0000313" key="14">
    <source>
        <dbReference type="EMBL" id="MEP1062683.1"/>
    </source>
</evidence>
<dbReference type="Proteomes" id="UP001476950">
    <property type="component" value="Unassembled WGS sequence"/>
</dbReference>
<dbReference type="Gene3D" id="3.40.50.150">
    <property type="entry name" value="Vaccinia Virus protein VP39"/>
    <property type="match status" value="1"/>
</dbReference>
<dbReference type="CDD" id="cd16434">
    <property type="entry name" value="CheB-CheR_fusion"/>
    <property type="match status" value="1"/>
</dbReference>
<keyword evidence="7" id="KW-0378">Hydrolase</keyword>
<dbReference type="Gene3D" id="1.10.287.130">
    <property type="match status" value="1"/>
</dbReference>
<dbReference type="Gene3D" id="3.40.50.2300">
    <property type="match status" value="1"/>
</dbReference>
<keyword evidence="8" id="KW-0597">Phosphoprotein</keyword>
<dbReference type="PROSITE" id="PS50109">
    <property type="entry name" value="HIS_KIN"/>
    <property type="match status" value="1"/>
</dbReference>
<dbReference type="Gene3D" id="3.30.450.20">
    <property type="entry name" value="PAS domain"/>
    <property type="match status" value="2"/>
</dbReference>
<dbReference type="InterPro" id="IPR001789">
    <property type="entry name" value="Sig_transdc_resp-reg_receiver"/>
</dbReference>
<dbReference type="SUPFAM" id="SSF55785">
    <property type="entry name" value="PYP-like sensor domain (PAS domain)"/>
    <property type="match status" value="2"/>
</dbReference>
<evidence type="ECO:0000256" key="2">
    <source>
        <dbReference type="ARBA" id="ARBA00001541"/>
    </source>
</evidence>
<dbReference type="SUPFAM" id="SSF47757">
    <property type="entry name" value="Chemotaxis receptor methyltransferase CheR, N-terminal domain"/>
    <property type="match status" value="1"/>
</dbReference>
<comment type="caution">
    <text evidence="14">The sequence shown here is derived from an EMBL/GenBank/DDBJ whole genome shotgun (WGS) entry which is preliminary data.</text>
</comment>